<proteinExistence type="predicted"/>
<keyword evidence="1" id="KW-0472">Membrane</keyword>
<dbReference type="Proteomes" id="UP001151752">
    <property type="component" value="Chromosome 18"/>
</dbReference>
<feature type="transmembrane region" description="Helical" evidence="1">
    <location>
        <begin position="72"/>
        <end position="92"/>
    </location>
</feature>
<feature type="transmembrane region" description="Helical" evidence="1">
    <location>
        <begin position="98"/>
        <end position="120"/>
    </location>
</feature>
<protein>
    <recommendedName>
        <fullName evidence="4">Transmembrane protein</fullName>
    </recommendedName>
</protein>
<name>A0A9Q0W1Y3_9ROSI</name>
<evidence type="ECO:0000256" key="1">
    <source>
        <dbReference type="SAM" id="Phobius"/>
    </source>
</evidence>
<sequence length="124" mass="15397">MDMLIHIYIYIYIARLSFDFFICMIDQLRTLMTRWWRFVWFMRTRWRSTRTSRRRGGMATRGRGFTMWWTRWWWVGLWWWVAGLVAALWWWVAGLVAALWWGGIVHLLSFLLLIALRWCLNMDV</sequence>
<feature type="non-terminal residue" evidence="2">
    <location>
        <position position="124"/>
    </location>
</feature>
<evidence type="ECO:0008006" key="4">
    <source>
        <dbReference type="Google" id="ProtNLM"/>
    </source>
</evidence>
<reference evidence="2" key="1">
    <citation type="submission" date="2022-11" db="EMBL/GenBank/DDBJ databases">
        <authorList>
            <person name="Hyden B.L."/>
            <person name="Feng K."/>
            <person name="Yates T."/>
            <person name="Jawdy S."/>
            <person name="Smart L.B."/>
            <person name="Muchero W."/>
        </authorList>
    </citation>
    <scope>NUCLEOTIDE SEQUENCE</scope>
    <source>
        <tissue evidence="2">Shoot tip</tissue>
    </source>
</reference>
<evidence type="ECO:0000313" key="2">
    <source>
        <dbReference type="EMBL" id="KAJ6759094.1"/>
    </source>
</evidence>
<organism evidence="2 3">
    <name type="scientific">Salix koriyanagi</name>
    <dbReference type="NCBI Taxonomy" id="2511006"/>
    <lineage>
        <taxon>Eukaryota</taxon>
        <taxon>Viridiplantae</taxon>
        <taxon>Streptophyta</taxon>
        <taxon>Embryophyta</taxon>
        <taxon>Tracheophyta</taxon>
        <taxon>Spermatophyta</taxon>
        <taxon>Magnoliopsida</taxon>
        <taxon>eudicotyledons</taxon>
        <taxon>Gunneridae</taxon>
        <taxon>Pentapetalae</taxon>
        <taxon>rosids</taxon>
        <taxon>fabids</taxon>
        <taxon>Malpighiales</taxon>
        <taxon>Salicaceae</taxon>
        <taxon>Saliceae</taxon>
        <taxon>Salix</taxon>
    </lineage>
</organism>
<evidence type="ECO:0000313" key="3">
    <source>
        <dbReference type="Proteomes" id="UP001151752"/>
    </source>
</evidence>
<accession>A0A9Q0W1Y3</accession>
<keyword evidence="3" id="KW-1185">Reference proteome</keyword>
<dbReference type="AlphaFoldDB" id="A0A9Q0W1Y3"/>
<gene>
    <name evidence="2" type="ORF">OIU74_025704</name>
</gene>
<reference evidence="2" key="2">
    <citation type="journal article" date="2023" name="Int. J. Mol. Sci.">
        <title>De Novo Assembly and Annotation of 11 Diverse Shrub Willow (Salix) Genomes Reveals Novel Gene Organization in Sex-Linked Regions.</title>
        <authorList>
            <person name="Hyden B."/>
            <person name="Feng K."/>
            <person name="Yates T.B."/>
            <person name="Jawdy S."/>
            <person name="Cereghino C."/>
            <person name="Smart L.B."/>
            <person name="Muchero W."/>
        </authorList>
    </citation>
    <scope>NUCLEOTIDE SEQUENCE</scope>
    <source>
        <tissue evidence="2">Shoot tip</tissue>
    </source>
</reference>
<comment type="caution">
    <text evidence="2">The sequence shown here is derived from an EMBL/GenBank/DDBJ whole genome shotgun (WGS) entry which is preliminary data.</text>
</comment>
<keyword evidence="1" id="KW-1133">Transmembrane helix</keyword>
<dbReference type="EMBL" id="JAPFFM010000006">
    <property type="protein sequence ID" value="KAJ6759094.1"/>
    <property type="molecule type" value="Genomic_DNA"/>
</dbReference>
<keyword evidence="1" id="KW-0812">Transmembrane</keyword>
<feature type="transmembrane region" description="Helical" evidence="1">
    <location>
        <begin position="6"/>
        <end position="25"/>
    </location>
</feature>